<dbReference type="OrthoDB" id="3440220at2759"/>
<keyword evidence="4" id="KW-1185">Reference proteome</keyword>
<dbReference type="STRING" id="342668.A0A1B8GTB8"/>
<dbReference type="GO" id="GO:0008270">
    <property type="term" value="F:zinc ion binding"/>
    <property type="evidence" value="ECO:0007669"/>
    <property type="project" value="UniProtKB-KW"/>
</dbReference>
<evidence type="ECO:0000313" key="4">
    <source>
        <dbReference type="Proteomes" id="UP000091956"/>
    </source>
</evidence>
<name>A0A1B8GTB8_9PEZI</name>
<keyword evidence="1" id="KW-0863">Zinc-finger</keyword>
<gene>
    <name evidence="3" type="ORF">VE01_02426</name>
</gene>
<dbReference type="AlphaFoldDB" id="A0A1B8GTB8"/>
<dbReference type="EMBL" id="KV460214">
    <property type="protein sequence ID" value="OBT99078.1"/>
    <property type="molecule type" value="Genomic_DNA"/>
</dbReference>
<feature type="domain" description="C2H2-type" evidence="2">
    <location>
        <begin position="67"/>
        <end position="96"/>
    </location>
</feature>
<keyword evidence="1" id="KW-0862">Zinc</keyword>
<reference evidence="4" key="2">
    <citation type="journal article" date="2018" name="Nat. Commun.">
        <title>Extreme sensitivity to ultraviolet light in the fungal pathogen causing white-nose syndrome of bats.</title>
        <authorList>
            <person name="Palmer J.M."/>
            <person name="Drees K.P."/>
            <person name="Foster J.T."/>
            <person name="Lindner D.L."/>
        </authorList>
    </citation>
    <scope>NUCLEOTIDE SEQUENCE [LARGE SCALE GENOMIC DNA]</scope>
    <source>
        <strain evidence="4">UAMH 10579</strain>
    </source>
</reference>
<evidence type="ECO:0000313" key="3">
    <source>
        <dbReference type="EMBL" id="OBT99078.1"/>
    </source>
</evidence>
<evidence type="ECO:0000256" key="1">
    <source>
        <dbReference type="PROSITE-ProRule" id="PRU00042"/>
    </source>
</evidence>
<sequence>MADKIPKTIALGLTKKAADGRIISINHPNPTGKVLNKKQYRSLKNDRVMLLPQNYQARDSNAQNGEWQCPVDGCDTVFTRKAGLLMHMERPTGHKDDLLRDTGSGTFEKIHPALIDNGAADFINNQADDFINNKADDSINNMAERVNGIDGEDFREDKQIEAPASDGGESPQRQTADIQFEYWMIREKDYDNEFIEDFEWVMSIHEGRFDNLYGDVHRK</sequence>
<proteinExistence type="predicted"/>
<dbReference type="InterPro" id="IPR013087">
    <property type="entry name" value="Znf_C2H2_type"/>
</dbReference>
<reference evidence="3 4" key="1">
    <citation type="submission" date="2016-03" db="EMBL/GenBank/DDBJ databases">
        <title>Comparative genomics of Pseudogymnoascus destructans, the fungus causing white-nose syndrome of bats.</title>
        <authorList>
            <person name="Palmer J.M."/>
            <person name="Drees K.P."/>
            <person name="Foster J.T."/>
            <person name="Lindner D.L."/>
        </authorList>
    </citation>
    <scope>NUCLEOTIDE SEQUENCE [LARGE SCALE GENOMIC DNA]</scope>
    <source>
        <strain evidence="3 4">UAMH 10579</strain>
    </source>
</reference>
<accession>A0A1B8GTB8</accession>
<dbReference type="RefSeq" id="XP_018132811.1">
    <property type="nucleotide sequence ID" value="XM_018271935.1"/>
</dbReference>
<keyword evidence="1" id="KW-0479">Metal-binding</keyword>
<dbReference type="Proteomes" id="UP000091956">
    <property type="component" value="Unassembled WGS sequence"/>
</dbReference>
<dbReference type="PROSITE" id="PS50157">
    <property type="entry name" value="ZINC_FINGER_C2H2_2"/>
    <property type="match status" value="1"/>
</dbReference>
<dbReference type="GeneID" id="28835812"/>
<organism evidence="3 4">
    <name type="scientific">Pseudogymnoascus verrucosus</name>
    <dbReference type="NCBI Taxonomy" id="342668"/>
    <lineage>
        <taxon>Eukaryota</taxon>
        <taxon>Fungi</taxon>
        <taxon>Dikarya</taxon>
        <taxon>Ascomycota</taxon>
        <taxon>Pezizomycotina</taxon>
        <taxon>Leotiomycetes</taxon>
        <taxon>Thelebolales</taxon>
        <taxon>Thelebolaceae</taxon>
        <taxon>Pseudogymnoascus</taxon>
    </lineage>
</organism>
<evidence type="ECO:0000259" key="2">
    <source>
        <dbReference type="PROSITE" id="PS50157"/>
    </source>
</evidence>
<protein>
    <recommendedName>
        <fullName evidence="2">C2H2-type domain-containing protein</fullName>
    </recommendedName>
</protein>